<dbReference type="InterPro" id="IPR013425">
    <property type="entry name" value="Autotrns_rpt"/>
</dbReference>
<sequence length="647" mass="64462">MTTKSHFPRFARVNQLHSAIVERISKGVLLACLPLGLVAQAQATEIQKANNSNALNLTSSWVGGVVPGASDIALFDSTMTSTRYTAIGGNVSFGGIKVTNLGSEQYLNATAGAAMTLGSSGIDMSAATANLTIGAVMDLSASQTWTVASGRTLSLGGASVGAGTITLTGSGTYSFTGTSTVTSGTFVSGPLGLGTVNLENGIHLSATNSRVIANAVNLNGNISVDMASTNLLTFSGGMNVGSGTRTITISNTNGSATSPSLAFGGGLGSTYSQVTGSGVLVFKNGNASETPMVSVRLGSGSTNDYTVISSDITIGSGVSLITTLSNTLTASSDVTVETGGILNLSNNGGSSASQTIGSLSGGGMVFNGTTNTTGTPLATLTIDGGTSVSRTTFSGVIQNGTLGNVAVVKTGSNTQVFSGANTYLGATTINGGTLLIDGTHIQAQAPAAGLNIVSSYVVNSGGTLGGTGRISMFNTTANKNAVAVATGGTLAPGDGGTGTLTLDGANFSGSGSRVLNMASGAKFSFDLAGDGTSADQVAFWNYVNGDLGLNSNVINLSITGPLVEGTYTVSLFKFYSDSGTTLTTSGITSGLTIGTLDSSFQGTPTLTYNSAGGTIDLTYTVVPEPSTWALVALGLTSILVLRRRKAC</sequence>
<accession>A0A146G5Z6</accession>
<dbReference type="RefSeq" id="WP_084400165.1">
    <property type="nucleotide sequence ID" value="NZ_BDCO01000002.1"/>
</dbReference>
<dbReference type="AlphaFoldDB" id="A0A146G5Z6"/>
<dbReference type="InParanoid" id="A0A146G5Z6"/>
<feature type="domain" description="Ice-binding protein C-terminal" evidence="2">
    <location>
        <begin position="622"/>
        <end position="644"/>
    </location>
</feature>
<name>A0A146G5Z6_TERSA</name>
<evidence type="ECO:0000259" key="2">
    <source>
        <dbReference type="Pfam" id="PF07589"/>
    </source>
</evidence>
<dbReference type="NCBIfam" id="TIGR02601">
    <property type="entry name" value="autotrns_rpt"/>
    <property type="match status" value="1"/>
</dbReference>
<keyword evidence="1" id="KW-0732">Signal</keyword>
<gene>
    <name evidence="3" type="ORF">TSACC_2626</name>
</gene>
<dbReference type="OrthoDB" id="185422at2"/>
<comment type="caution">
    <text evidence="3">The sequence shown here is derived from an EMBL/GenBank/DDBJ whole genome shotgun (WGS) entry which is preliminary data.</text>
</comment>
<dbReference type="SUPFAM" id="SSF51126">
    <property type="entry name" value="Pectin lyase-like"/>
    <property type="match status" value="1"/>
</dbReference>
<dbReference type="Pfam" id="PF07589">
    <property type="entry name" value="PEP-CTERM"/>
    <property type="match status" value="1"/>
</dbReference>
<evidence type="ECO:0000313" key="4">
    <source>
        <dbReference type="Proteomes" id="UP000076023"/>
    </source>
</evidence>
<organism evidence="3 4">
    <name type="scientific">Terrimicrobium sacchariphilum</name>
    <dbReference type="NCBI Taxonomy" id="690879"/>
    <lineage>
        <taxon>Bacteria</taxon>
        <taxon>Pseudomonadati</taxon>
        <taxon>Verrucomicrobiota</taxon>
        <taxon>Terrimicrobiia</taxon>
        <taxon>Terrimicrobiales</taxon>
        <taxon>Terrimicrobiaceae</taxon>
        <taxon>Terrimicrobium</taxon>
    </lineage>
</organism>
<dbReference type="Proteomes" id="UP000076023">
    <property type="component" value="Unassembled WGS sequence"/>
</dbReference>
<dbReference type="NCBIfam" id="TIGR02595">
    <property type="entry name" value="PEP_CTERM"/>
    <property type="match status" value="1"/>
</dbReference>
<dbReference type="Pfam" id="PF12951">
    <property type="entry name" value="PATR"/>
    <property type="match status" value="1"/>
</dbReference>
<reference evidence="4" key="1">
    <citation type="journal article" date="2017" name="Genome Announc.">
        <title>Draft Genome Sequence of Terrimicrobium sacchariphilum NM-5T, a Facultative Anaerobic Soil Bacterium of the Class Spartobacteria.</title>
        <authorList>
            <person name="Qiu Y.L."/>
            <person name="Tourlousse D.M."/>
            <person name="Matsuura N."/>
            <person name="Ohashi A."/>
            <person name="Sekiguchi Y."/>
        </authorList>
    </citation>
    <scope>NUCLEOTIDE SEQUENCE [LARGE SCALE GENOMIC DNA]</scope>
    <source>
        <strain evidence="4">NM-5</strain>
    </source>
</reference>
<dbReference type="EMBL" id="BDCO01000002">
    <property type="protein sequence ID" value="GAT32228.1"/>
    <property type="molecule type" value="Genomic_DNA"/>
</dbReference>
<keyword evidence="4" id="KW-1185">Reference proteome</keyword>
<protein>
    <submittedName>
        <fullName evidence="3">PEP-CTERM protein-sorting domain-containing protein</fullName>
    </submittedName>
</protein>
<evidence type="ECO:0000313" key="3">
    <source>
        <dbReference type="EMBL" id="GAT32228.1"/>
    </source>
</evidence>
<dbReference type="InterPro" id="IPR013424">
    <property type="entry name" value="Ice-binding_C"/>
</dbReference>
<proteinExistence type="predicted"/>
<dbReference type="InterPro" id="IPR011050">
    <property type="entry name" value="Pectin_lyase_fold/virulence"/>
</dbReference>
<dbReference type="STRING" id="690879.TSACC_2626"/>
<dbReference type="FunCoup" id="A0A146G5Z6">
    <property type="interactions" value="3"/>
</dbReference>
<evidence type="ECO:0000256" key="1">
    <source>
        <dbReference type="ARBA" id="ARBA00022729"/>
    </source>
</evidence>